<evidence type="ECO:0000256" key="6">
    <source>
        <dbReference type="ARBA" id="ARBA00023242"/>
    </source>
</evidence>
<keyword evidence="5" id="KW-0238">DNA-binding</keyword>
<accession>A0AAV5SH59</accession>
<evidence type="ECO:0000256" key="8">
    <source>
        <dbReference type="SAM" id="MobiDB-lite"/>
    </source>
</evidence>
<dbReference type="PRINTS" id="PR00622">
    <property type="entry name" value="HISTONEH3"/>
</dbReference>
<evidence type="ECO:0000313" key="11">
    <source>
        <dbReference type="Proteomes" id="UP001432027"/>
    </source>
</evidence>
<comment type="subcellular location">
    <subcellularLocation>
        <location evidence="2">Chromosome</location>
    </subcellularLocation>
    <subcellularLocation>
        <location evidence="1">Nucleus</location>
    </subcellularLocation>
</comment>
<keyword evidence="4" id="KW-0158">Chromosome</keyword>
<dbReference type="Proteomes" id="UP001432027">
    <property type="component" value="Unassembled WGS sequence"/>
</dbReference>
<dbReference type="SMART" id="SM00428">
    <property type="entry name" value="H3"/>
    <property type="match status" value="1"/>
</dbReference>
<organism evidence="10 11">
    <name type="scientific">Pristionchus entomophagus</name>
    <dbReference type="NCBI Taxonomy" id="358040"/>
    <lineage>
        <taxon>Eukaryota</taxon>
        <taxon>Metazoa</taxon>
        <taxon>Ecdysozoa</taxon>
        <taxon>Nematoda</taxon>
        <taxon>Chromadorea</taxon>
        <taxon>Rhabditida</taxon>
        <taxon>Rhabditina</taxon>
        <taxon>Diplogasteromorpha</taxon>
        <taxon>Diplogasteroidea</taxon>
        <taxon>Neodiplogasteridae</taxon>
        <taxon>Pristionchus</taxon>
    </lineage>
</organism>
<dbReference type="GO" id="GO:0005634">
    <property type="term" value="C:nucleus"/>
    <property type="evidence" value="ECO:0007669"/>
    <property type="project" value="UniProtKB-SubCell"/>
</dbReference>
<gene>
    <name evidence="10" type="ORF">PENTCL1PPCAC_4881</name>
</gene>
<dbReference type="InterPro" id="IPR009072">
    <property type="entry name" value="Histone-fold"/>
</dbReference>
<evidence type="ECO:0000256" key="5">
    <source>
        <dbReference type="ARBA" id="ARBA00023125"/>
    </source>
</evidence>
<dbReference type="SUPFAM" id="SSF47113">
    <property type="entry name" value="Histone-fold"/>
    <property type="match status" value="1"/>
</dbReference>
<dbReference type="InterPro" id="IPR000164">
    <property type="entry name" value="Histone_H3/CENP-A"/>
</dbReference>
<evidence type="ECO:0000256" key="3">
    <source>
        <dbReference type="ARBA" id="ARBA00010343"/>
    </source>
</evidence>
<evidence type="ECO:0000256" key="4">
    <source>
        <dbReference type="ARBA" id="ARBA00022454"/>
    </source>
</evidence>
<keyword evidence="7" id="KW-0544">Nucleosome core</keyword>
<dbReference type="GO" id="GO:0030527">
    <property type="term" value="F:structural constituent of chromatin"/>
    <property type="evidence" value="ECO:0007669"/>
    <property type="project" value="InterPro"/>
</dbReference>
<dbReference type="AlphaFoldDB" id="A0AAV5SH59"/>
<dbReference type="InterPro" id="IPR007125">
    <property type="entry name" value="H2A/H2B/H3"/>
</dbReference>
<feature type="domain" description="Core Histone H2A/H2B/H3" evidence="9">
    <location>
        <begin position="52"/>
        <end position="141"/>
    </location>
</feature>
<evidence type="ECO:0000256" key="2">
    <source>
        <dbReference type="ARBA" id="ARBA00004286"/>
    </source>
</evidence>
<evidence type="ECO:0000256" key="1">
    <source>
        <dbReference type="ARBA" id="ARBA00004123"/>
    </source>
</evidence>
<comment type="caution">
    <text evidence="10">The sequence shown here is derived from an EMBL/GenBank/DDBJ whole genome shotgun (WGS) entry which is preliminary data.</text>
</comment>
<keyword evidence="6" id="KW-0539">Nucleus</keyword>
<evidence type="ECO:0000313" key="10">
    <source>
        <dbReference type="EMBL" id="GMS82706.1"/>
    </source>
</evidence>
<dbReference type="GO" id="GO:0003677">
    <property type="term" value="F:DNA binding"/>
    <property type="evidence" value="ECO:0007669"/>
    <property type="project" value="UniProtKB-KW"/>
</dbReference>
<dbReference type="FunFam" id="1.10.20.10:FF:000085">
    <property type="entry name" value="Histone H3.2"/>
    <property type="match status" value="1"/>
</dbReference>
<proteinExistence type="inferred from homology"/>
<name>A0AAV5SH59_9BILA</name>
<protein>
    <recommendedName>
        <fullName evidence="9">Core Histone H2A/H2B/H3 domain-containing protein</fullName>
    </recommendedName>
</protein>
<dbReference type="GO" id="GO:0046982">
    <property type="term" value="F:protein heterodimerization activity"/>
    <property type="evidence" value="ECO:0007669"/>
    <property type="project" value="InterPro"/>
</dbReference>
<feature type="compositionally biased region" description="Basic and acidic residues" evidence="8">
    <location>
        <begin position="17"/>
        <end position="29"/>
    </location>
</feature>
<dbReference type="Pfam" id="PF00125">
    <property type="entry name" value="Histone"/>
    <property type="match status" value="1"/>
</dbReference>
<feature type="region of interest" description="Disordered" evidence="8">
    <location>
        <begin position="1"/>
        <end position="52"/>
    </location>
</feature>
<dbReference type="Gene3D" id="1.10.20.10">
    <property type="entry name" value="Histone, subunit A"/>
    <property type="match status" value="1"/>
</dbReference>
<dbReference type="EMBL" id="BTSX01000002">
    <property type="protein sequence ID" value="GMS82706.1"/>
    <property type="molecule type" value="Genomic_DNA"/>
</dbReference>
<dbReference type="CDD" id="cd22911">
    <property type="entry name" value="HFD_H3"/>
    <property type="match status" value="1"/>
</dbReference>
<reference evidence="10" key="1">
    <citation type="submission" date="2023-10" db="EMBL/GenBank/DDBJ databases">
        <title>Genome assembly of Pristionchus species.</title>
        <authorList>
            <person name="Yoshida K."/>
            <person name="Sommer R.J."/>
        </authorList>
    </citation>
    <scope>NUCLEOTIDE SEQUENCE</scope>
    <source>
        <strain evidence="10">RS0144</strain>
    </source>
</reference>
<comment type="similarity">
    <text evidence="3">Belongs to the histone H3 family.</text>
</comment>
<dbReference type="GO" id="GO:0000786">
    <property type="term" value="C:nucleosome"/>
    <property type="evidence" value="ECO:0007669"/>
    <property type="project" value="UniProtKB-KW"/>
</dbReference>
<keyword evidence="11" id="KW-1185">Reference proteome</keyword>
<evidence type="ECO:0000256" key="7">
    <source>
        <dbReference type="ARBA" id="ARBA00023269"/>
    </source>
</evidence>
<sequence length="145" mass="16995">MARIKQTARKTTNEQPSKQEKRLSEQLKTKRDHHRKNVPQERIKTAAPKHRGSKVLKDIKRYQRGFNLLIPRMPFRRVVRQVMQEMKRGSDGLMIQSLAVDALQEAAEAYLVSLFDDANMAAIHARRVTIMPKDLDIVRRIRREL</sequence>
<dbReference type="PANTHER" id="PTHR11426">
    <property type="entry name" value="HISTONE H3"/>
    <property type="match status" value="1"/>
</dbReference>
<evidence type="ECO:0000259" key="9">
    <source>
        <dbReference type="Pfam" id="PF00125"/>
    </source>
</evidence>